<dbReference type="InterPro" id="IPR018619">
    <property type="entry name" value="Hyccin"/>
</dbReference>
<evidence type="ECO:0000256" key="2">
    <source>
        <dbReference type="ARBA" id="ARBA00004514"/>
    </source>
</evidence>
<dbReference type="AlphaFoldDB" id="A0A1D2NGE8"/>
<feature type="compositionally biased region" description="Basic and acidic residues" evidence="7">
    <location>
        <begin position="385"/>
        <end position="396"/>
    </location>
</feature>
<evidence type="ECO:0008006" key="10">
    <source>
        <dbReference type="Google" id="ProtNLM"/>
    </source>
</evidence>
<keyword evidence="9" id="KW-1185">Reference proteome</keyword>
<dbReference type="STRING" id="48709.A0A1D2NGE8"/>
<organism evidence="8 9">
    <name type="scientific">Orchesella cincta</name>
    <name type="common">Springtail</name>
    <name type="synonym">Podura cincta</name>
    <dbReference type="NCBI Taxonomy" id="48709"/>
    <lineage>
        <taxon>Eukaryota</taxon>
        <taxon>Metazoa</taxon>
        <taxon>Ecdysozoa</taxon>
        <taxon>Arthropoda</taxon>
        <taxon>Hexapoda</taxon>
        <taxon>Collembola</taxon>
        <taxon>Entomobryomorpha</taxon>
        <taxon>Entomobryoidea</taxon>
        <taxon>Orchesellidae</taxon>
        <taxon>Orchesellinae</taxon>
        <taxon>Orchesella</taxon>
    </lineage>
</organism>
<accession>A0A1D2NGE8</accession>
<dbReference type="EMBL" id="LJIJ01000047">
    <property type="protein sequence ID" value="ODN04340.1"/>
    <property type="molecule type" value="Genomic_DNA"/>
</dbReference>
<dbReference type="OMA" id="HAIYYAM"/>
<evidence type="ECO:0000313" key="9">
    <source>
        <dbReference type="Proteomes" id="UP000094527"/>
    </source>
</evidence>
<protein>
    <recommendedName>
        <fullName evidence="10">Hyccin</fullName>
    </recommendedName>
</protein>
<evidence type="ECO:0000256" key="3">
    <source>
        <dbReference type="ARBA" id="ARBA00022475"/>
    </source>
</evidence>
<comment type="caution">
    <text evidence="8">The sequence shown here is derived from an EMBL/GenBank/DDBJ whole genome shotgun (WGS) entry which is preliminary data.</text>
</comment>
<reference evidence="8 9" key="1">
    <citation type="journal article" date="2016" name="Genome Biol. Evol.">
        <title>Gene Family Evolution Reflects Adaptation to Soil Environmental Stressors in the Genome of the Collembolan Orchesella cincta.</title>
        <authorList>
            <person name="Faddeeva-Vakhrusheva A."/>
            <person name="Derks M.F."/>
            <person name="Anvar S.Y."/>
            <person name="Agamennone V."/>
            <person name="Suring W."/>
            <person name="Smit S."/>
            <person name="van Straalen N.M."/>
            <person name="Roelofs D."/>
        </authorList>
    </citation>
    <scope>NUCLEOTIDE SEQUENCE [LARGE SCALE GENOMIC DNA]</scope>
    <source>
        <tissue evidence="8">Mixed pool</tissue>
    </source>
</reference>
<dbReference type="Proteomes" id="UP000094527">
    <property type="component" value="Unassembled WGS sequence"/>
</dbReference>
<evidence type="ECO:0000256" key="1">
    <source>
        <dbReference type="ARBA" id="ARBA00004236"/>
    </source>
</evidence>
<gene>
    <name evidence="8" type="ORF">Ocin01_02357</name>
</gene>
<evidence type="ECO:0000256" key="4">
    <source>
        <dbReference type="ARBA" id="ARBA00022490"/>
    </source>
</evidence>
<comment type="subcellular location">
    <subcellularLocation>
        <location evidence="1">Cell membrane</location>
    </subcellularLocation>
    <subcellularLocation>
        <location evidence="2">Cytoplasm</location>
        <location evidence="2">Cytosol</location>
    </subcellularLocation>
</comment>
<evidence type="ECO:0000256" key="5">
    <source>
        <dbReference type="ARBA" id="ARBA00023136"/>
    </source>
</evidence>
<sequence>MTDGIVSEWLAEWNNVSQDPHSEKVSDFADSVLANEDLFQAVTHVLEENERFRPLYGDVIATLFALYRSPEKKLRLFAAQFIPSLIYVYLHQIHTQKKCIALETLLRGIYEFESSSEDGPPSGFRIPNVNLPSIYHDPGGVSTSWVSDSDLDRLNARTVKEITRPTLVLSDERIRAPQRLPLCTEVWWIFNYRLPDLPKASVPMQLKTISKLVTQGFHQAGSQSRIQPPIRVVLSSKLLIEMVHTVFFSVYNGAPTLAEQTLEEMSMRAEHQLWADAMLVCNAVRDYLKSSELPVQVEVSRFKKSIITNASFRTKKLPDDIPIVESDNATHEEPGSGETSALSAGLASFKSKSKIPHILAKMKRNSVVVITEEGDVETIASPPSSERKKSIDATAV</sequence>
<evidence type="ECO:0000313" key="8">
    <source>
        <dbReference type="EMBL" id="ODN04340.1"/>
    </source>
</evidence>
<keyword evidence="3" id="KW-1003">Cell membrane</keyword>
<dbReference type="PANTHER" id="PTHR31220">
    <property type="entry name" value="HYCCIN RELATED"/>
    <property type="match status" value="1"/>
</dbReference>
<proteinExistence type="inferred from homology"/>
<dbReference type="GO" id="GO:0005829">
    <property type="term" value="C:cytosol"/>
    <property type="evidence" value="ECO:0007669"/>
    <property type="project" value="UniProtKB-SubCell"/>
</dbReference>
<comment type="similarity">
    <text evidence="6">Belongs to the Hyccin family.</text>
</comment>
<dbReference type="Pfam" id="PF09790">
    <property type="entry name" value="Hyccin"/>
    <property type="match status" value="1"/>
</dbReference>
<feature type="region of interest" description="Disordered" evidence="7">
    <location>
        <begin position="375"/>
        <end position="396"/>
    </location>
</feature>
<keyword evidence="5" id="KW-0472">Membrane</keyword>
<dbReference type="PANTHER" id="PTHR31220:SF1">
    <property type="entry name" value="GH21176P"/>
    <property type="match status" value="1"/>
</dbReference>
<evidence type="ECO:0000256" key="7">
    <source>
        <dbReference type="SAM" id="MobiDB-lite"/>
    </source>
</evidence>
<dbReference type="GO" id="GO:0005886">
    <property type="term" value="C:plasma membrane"/>
    <property type="evidence" value="ECO:0007669"/>
    <property type="project" value="UniProtKB-SubCell"/>
</dbReference>
<dbReference type="OrthoDB" id="18937at2759"/>
<dbReference type="GO" id="GO:0072659">
    <property type="term" value="P:protein localization to plasma membrane"/>
    <property type="evidence" value="ECO:0007669"/>
    <property type="project" value="TreeGrafter"/>
</dbReference>
<keyword evidence="4" id="KW-0963">Cytoplasm</keyword>
<evidence type="ECO:0000256" key="6">
    <source>
        <dbReference type="ARBA" id="ARBA00034482"/>
    </source>
</evidence>
<dbReference type="GO" id="GO:0046854">
    <property type="term" value="P:phosphatidylinositol phosphate biosynthetic process"/>
    <property type="evidence" value="ECO:0007669"/>
    <property type="project" value="TreeGrafter"/>
</dbReference>
<name>A0A1D2NGE8_ORCCI</name>